<dbReference type="EMBL" id="JACGCM010002607">
    <property type="protein sequence ID" value="KAF6138261.1"/>
    <property type="molecule type" value="Genomic_DNA"/>
</dbReference>
<evidence type="ECO:0000256" key="1">
    <source>
        <dbReference type="ARBA" id="ARBA00001961"/>
    </source>
</evidence>
<name>A0A7J7L6J7_9MAGN</name>
<accession>A0A7J7L6J7</accession>
<protein>
    <recommendedName>
        <fullName evidence="7">Fe2OG dioxygenase domain-containing protein</fullName>
    </recommendedName>
</protein>
<dbReference type="AlphaFoldDB" id="A0A7J7L6J7"/>
<gene>
    <name evidence="8" type="ORF">GIB67_019431</name>
</gene>
<comment type="caution">
    <text evidence="8">The sequence shown here is derived from an EMBL/GenBank/DDBJ whole genome shotgun (WGS) entry which is preliminary data.</text>
</comment>
<dbReference type="OrthoDB" id="288590at2759"/>
<comment type="catalytic activity">
    <reaction evidence="5">
        <text>gibberellin A12 + 2 2-oxoglutarate + 3 O2 + H(+) = gibberellin A9 + 2 succinate + 3 CO2 + 2 H2O</text>
        <dbReference type="Rhea" id="RHEA:60772"/>
        <dbReference type="ChEBI" id="CHEBI:15377"/>
        <dbReference type="ChEBI" id="CHEBI:15378"/>
        <dbReference type="ChEBI" id="CHEBI:15379"/>
        <dbReference type="ChEBI" id="CHEBI:16526"/>
        <dbReference type="ChEBI" id="CHEBI:16810"/>
        <dbReference type="ChEBI" id="CHEBI:30031"/>
        <dbReference type="ChEBI" id="CHEBI:58627"/>
        <dbReference type="ChEBI" id="CHEBI:73255"/>
    </reaction>
    <physiologicalReaction direction="left-to-right" evidence="5">
        <dbReference type="Rhea" id="RHEA:60773"/>
    </physiologicalReaction>
</comment>
<dbReference type="InterPro" id="IPR027443">
    <property type="entry name" value="IPNS-like_sf"/>
</dbReference>
<feature type="domain" description="Fe2OG dioxygenase" evidence="7">
    <location>
        <begin position="202"/>
        <end position="302"/>
    </location>
</feature>
<evidence type="ECO:0000313" key="8">
    <source>
        <dbReference type="EMBL" id="KAF6138261.1"/>
    </source>
</evidence>
<proteinExistence type="inferred from homology"/>
<evidence type="ECO:0000313" key="9">
    <source>
        <dbReference type="Proteomes" id="UP000541444"/>
    </source>
</evidence>
<dbReference type="Pfam" id="PF14226">
    <property type="entry name" value="DIOX_N"/>
    <property type="match status" value="1"/>
</dbReference>
<dbReference type="PRINTS" id="PR00682">
    <property type="entry name" value="IPNSYNTHASE"/>
</dbReference>
<keyword evidence="4 6" id="KW-0408">Iron</keyword>
<dbReference type="InterPro" id="IPR026992">
    <property type="entry name" value="DIOX_N"/>
</dbReference>
<comment type="cofactor">
    <cofactor evidence="1">
        <name>L-ascorbate</name>
        <dbReference type="ChEBI" id="CHEBI:38290"/>
    </cofactor>
</comment>
<dbReference type="Pfam" id="PF03171">
    <property type="entry name" value="2OG-FeII_Oxy"/>
    <property type="match status" value="1"/>
</dbReference>
<dbReference type="PANTHER" id="PTHR47990">
    <property type="entry name" value="2-OXOGLUTARATE (2OG) AND FE(II)-DEPENDENT OXYGENASE SUPERFAMILY PROTEIN-RELATED"/>
    <property type="match status" value="1"/>
</dbReference>
<dbReference type="SUPFAM" id="SSF51197">
    <property type="entry name" value="Clavaminate synthase-like"/>
    <property type="match status" value="1"/>
</dbReference>
<sequence>MAPPQEPIVFDANLFQDQTDIPKGFIWPDHEKPSLNVPELSVPIIDLGGFLSGDPVASLEAAKLVDEACQKHGFFLVANHGVDFSIMENGHNFADTFFSKPLDEKRKAQRQVGQNYGYASSFTTRFSTSLPWKETLSFRFVDGNSSIVEDYVEEKMGQDLQEFGKFYQQYSETMSALALKIMELLGTSLGIDREFLKDFYTRNDSIMRLNHYPRCQKPDLCLGTGPHVDPTSLTILHQDNVGGLEVCVDGEWHSISPNPQVFVINIGDTLMALTNCRYKSVLHRAVVNSDKPRTSIVFFLCPDKEKMVIPPKELIDAEHPRAYPDFTWGTLLRFTQEQHRADANTLEAFSKWLAENASTNEKDE</sequence>
<keyword evidence="2 6" id="KW-0479">Metal-binding</keyword>
<dbReference type="GO" id="GO:0046872">
    <property type="term" value="F:metal ion binding"/>
    <property type="evidence" value="ECO:0007669"/>
    <property type="project" value="UniProtKB-KW"/>
</dbReference>
<evidence type="ECO:0000256" key="4">
    <source>
        <dbReference type="ARBA" id="ARBA00023004"/>
    </source>
</evidence>
<dbReference type="Gene3D" id="2.60.120.330">
    <property type="entry name" value="B-lactam Antibiotic, Isopenicillin N Synthase, Chain"/>
    <property type="match status" value="1"/>
</dbReference>
<dbReference type="PROSITE" id="PS51471">
    <property type="entry name" value="FE2OG_OXY"/>
    <property type="match status" value="1"/>
</dbReference>
<keyword evidence="3 6" id="KW-0560">Oxidoreductase</keyword>
<evidence type="ECO:0000256" key="5">
    <source>
        <dbReference type="ARBA" id="ARBA00050508"/>
    </source>
</evidence>
<evidence type="ECO:0000256" key="3">
    <source>
        <dbReference type="ARBA" id="ARBA00023002"/>
    </source>
</evidence>
<dbReference type="FunFam" id="2.60.120.330:FF:000003">
    <property type="entry name" value="Gibberellin 20 oxidase 2"/>
    <property type="match status" value="1"/>
</dbReference>
<evidence type="ECO:0000259" key="7">
    <source>
        <dbReference type="PROSITE" id="PS51471"/>
    </source>
</evidence>
<dbReference type="Proteomes" id="UP000541444">
    <property type="component" value="Unassembled WGS sequence"/>
</dbReference>
<evidence type="ECO:0000256" key="2">
    <source>
        <dbReference type="ARBA" id="ARBA00022723"/>
    </source>
</evidence>
<organism evidence="8 9">
    <name type="scientific">Kingdonia uniflora</name>
    <dbReference type="NCBI Taxonomy" id="39325"/>
    <lineage>
        <taxon>Eukaryota</taxon>
        <taxon>Viridiplantae</taxon>
        <taxon>Streptophyta</taxon>
        <taxon>Embryophyta</taxon>
        <taxon>Tracheophyta</taxon>
        <taxon>Spermatophyta</taxon>
        <taxon>Magnoliopsida</taxon>
        <taxon>Ranunculales</taxon>
        <taxon>Circaeasteraceae</taxon>
        <taxon>Kingdonia</taxon>
    </lineage>
</organism>
<comment type="similarity">
    <text evidence="6">Belongs to the iron/ascorbate-dependent oxidoreductase family.</text>
</comment>
<dbReference type="GO" id="GO:0009685">
    <property type="term" value="P:gibberellin metabolic process"/>
    <property type="evidence" value="ECO:0007669"/>
    <property type="project" value="UniProtKB-ARBA"/>
</dbReference>
<dbReference type="GO" id="GO:0016491">
    <property type="term" value="F:oxidoreductase activity"/>
    <property type="evidence" value="ECO:0007669"/>
    <property type="project" value="UniProtKB-KW"/>
</dbReference>
<keyword evidence="9" id="KW-1185">Reference proteome</keyword>
<evidence type="ECO:0000256" key="6">
    <source>
        <dbReference type="RuleBase" id="RU003682"/>
    </source>
</evidence>
<dbReference type="InterPro" id="IPR005123">
    <property type="entry name" value="Oxoglu/Fe-dep_dioxygenase_dom"/>
</dbReference>
<dbReference type="InterPro" id="IPR050231">
    <property type="entry name" value="Iron_ascorbate_oxido_reductase"/>
</dbReference>
<dbReference type="InterPro" id="IPR044861">
    <property type="entry name" value="IPNS-like_FE2OG_OXY"/>
</dbReference>
<reference evidence="8 9" key="1">
    <citation type="journal article" date="2020" name="IScience">
        <title>Genome Sequencing of the Endangered Kingdonia uniflora (Circaeasteraceae, Ranunculales) Reveals Potential Mechanisms of Evolutionary Specialization.</title>
        <authorList>
            <person name="Sun Y."/>
            <person name="Deng T."/>
            <person name="Zhang A."/>
            <person name="Moore M.J."/>
            <person name="Landis J.B."/>
            <person name="Lin N."/>
            <person name="Zhang H."/>
            <person name="Zhang X."/>
            <person name="Huang J."/>
            <person name="Zhang X."/>
            <person name="Sun H."/>
            <person name="Wang H."/>
        </authorList>
    </citation>
    <scope>NUCLEOTIDE SEQUENCE [LARGE SCALE GENOMIC DNA]</scope>
    <source>
        <strain evidence="8">TB1705</strain>
        <tissue evidence="8">Leaf</tissue>
    </source>
</reference>